<dbReference type="Pfam" id="PF13086">
    <property type="entry name" value="AAA_11"/>
    <property type="match status" value="1"/>
</dbReference>
<dbReference type="AlphaFoldDB" id="A0A2D3NVN0"/>
<organism evidence="2 3">
    <name type="scientific">Fusobacterium pseudoperiodonticum</name>
    <dbReference type="NCBI Taxonomy" id="2663009"/>
    <lineage>
        <taxon>Bacteria</taxon>
        <taxon>Fusobacteriati</taxon>
        <taxon>Fusobacteriota</taxon>
        <taxon>Fusobacteriia</taxon>
        <taxon>Fusobacteriales</taxon>
        <taxon>Fusobacteriaceae</taxon>
        <taxon>Fusobacterium</taxon>
    </lineage>
</organism>
<dbReference type="Proteomes" id="UP000230056">
    <property type="component" value="Chromosome"/>
</dbReference>
<dbReference type="Gene3D" id="3.40.50.300">
    <property type="entry name" value="P-loop containing nucleotide triphosphate hydrolases"/>
    <property type="match status" value="3"/>
</dbReference>
<sequence length="1103" mass="129478">MKVKDINFLKESMQKIKCEVIKPKVSKYEEIKGKFEKDGVIEVSDKKDEYLYIHNELSVSFKIVDKNQKNKLDDYFLRKYKNIAYIDSTFATKDELKIFITIYFFYPDDRLNQNFSLYINEEMKKEYSKELSGEYEKNFYISNGNNRYYIYSIIEDTIKLFGRDYYLEFQLEEEDTVFKDEKLNFFEIKKIAKYSKKEKNFFVASLLKLDIGRSIKILDKKEHVSNSIAKRIKEDRGYLNLWEKYASIEGDFLINKAREIGEIKIKSTSNLEEGYRVLYLENREQIEKLKVGDCLELQEKLPSYFSNEEMDWNDYRNECKIRKKENEESDMEIEEILDGDLFSENMDIPKFIAENEQNKKKKKDNNRIKIYKINKEENSIIVENFNVKSIEKKHLILSILGDQLQIERREKARDKIKEGKAAMPTIGLILNGSLENIEKLMENKIDKIESLTPFVKEKIFKNEPTQKQKEAIEIALNTPDIAVIQGPPGTGKTTVITAIIERLNERVDKKEDNKGKILITSFQHDAVKNVISRLRINSLPTLKFGKKDEDDFFTEKEIENWCEEVKDKLKQNVLSLEKNLKKEEILNLYKEYLILPSEYTEEKLLLAIKKISVNSELIERIDTYLSGSSFKEDSILLNNVRKFRTTKEGFLDGGAEICYNIYISLKELVKNNKKFENILKLLEKGYLIKDNEVDEDFLRSMFILKNNLLNLLIPKPVYKKERVNNEIKEIYKIAEQELCASKDEEEKIIFNFYNEISNNSFFIKKILENYCFVYSATTQQSEGVEIRKAKGEVWEDPIYDVVIVDEAARVNPLDLMIPLSQATKKIILVGDHRQLPHVYNEDIFDELQNDGEIDENLREKGIRQSMFEYLKEKADELEKKDNIKRTITLDRQYRMHKLLGNFINQNFYEVYNEGFHSPLEDEIFKQDFYKTPLVWIDVKNTVDKEIKKGTSRKRESEVNIIVNKLKEMITSGKGEKLTYGVISFYKAQVDEITEKLTKEGLSNKVKVGSVDAFQGMEFDVMFLSVVRTNTKESLNSSFPYGFLASENRLCVALSRQKRLLVVVGDSDIFHSNEWKELARKNVPAMVNLYELCLKEGEVIDGSK</sequence>
<dbReference type="PANTHER" id="PTHR10887">
    <property type="entry name" value="DNA2/NAM7 HELICASE FAMILY"/>
    <property type="match status" value="1"/>
</dbReference>
<dbReference type="GO" id="GO:0004386">
    <property type="term" value="F:helicase activity"/>
    <property type="evidence" value="ECO:0007669"/>
    <property type="project" value="InterPro"/>
</dbReference>
<feature type="domain" description="AAA+ ATPase" evidence="1">
    <location>
        <begin position="478"/>
        <end position="863"/>
    </location>
</feature>
<evidence type="ECO:0000313" key="2">
    <source>
        <dbReference type="EMBL" id="ATV59465.1"/>
    </source>
</evidence>
<dbReference type="InterPro" id="IPR041679">
    <property type="entry name" value="DNA2/NAM7-like_C"/>
</dbReference>
<name>A0A2D3NVN0_9FUSO</name>
<dbReference type="InterPro" id="IPR045055">
    <property type="entry name" value="DNA2/NAM7-like"/>
</dbReference>
<proteinExistence type="predicted"/>
<dbReference type="Pfam" id="PF13087">
    <property type="entry name" value="AAA_12"/>
    <property type="match status" value="1"/>
</dbReference>
<dbReference type="PANTHER" id="PTHR10887:SF495">
    <property type="entry name" value="HELICASE SENATAXIN ISOFORM X1-RELATED"/>
    <property type="match status" value="1"/>
</dbReference>
<reference evidence="2 3" key="1">
    <citation type="submission" date="2017-11" db="EMBL/GenBank/DDBJ databases">
        <title>Genome sequencing of Fusobacterium periodonticum KCOM 1261.</title>
        <authorList>
            <person name="Kook J.-K."/>
            <person name="Park S.-N."/>
            <person name="Lim Y.K."/>
        </authorList>
    </citation>
    <scope>NUCLEOTIDE SEQUENCE [LARGE SCALE GENOMIC DNA]</scope>
    <source>
        <strain evidence="2 3">KCOM 1261</strain>
    </source>
</reference>
<dbReference type="InterPro" id="IPR027417">
    <property type="entry name" value="P-loop_NTPase"/>
</dbReference>
<dbReference type="InterPro" id="IPR041677">
    <property type="entry name" value="DNA2/NAM7_AAA_11"/>
</dbReference>
<protein>
    <recommendedName>
        <fullName evidence="1">AAA+ ATPase domain-containing protein</fullName>
    </recommendedName>
</protein>
<accession>A0A2D3NVN0</accession>
<dbReference type="CDD" id="cd18808">
    <property type="entry name" value="SF1_C_Upf1"/>
    <property type="match status" value="1"/>
</dbReference>
<dbReference type="InterPro" id="IPR003593">
    <property type="entry name" value="AAA+_ATPase"/>
</dbReference>
<dbReference type="InterPro" id="IPR047187">
    <property type="entry name" value="SF1_C_Upf1"/>
</dbReference>
<dbReference type="RefSeq" id="WP_100024912.1">
    <property type="nucleotide sequence ID" value="NZ_CP024699.1"/>
</dbReference>
<gene>
    <name evidence="2" type="ORF">CTM72_06810</name>
</gene>
<dbReference type="SUPFAM" id="SSF52540">
    <property type="entry name" value="P-loop containing nucleoside triphosphate hydrolases"/>
    <property type="match status" value="1"/>
</dbReference>
<evidence type="ECO:0000313" key="3">
    <source>
        <dbReference type="Proteomes" id="UP000230056"/>
    </source>
</evidence>
<dbReference type="SMART" id="SM00382">
    <property type="entry name" value="AAA"/>
    <property type="match status" value="1"/>
</dbReference>
<dbReference type="EMBL" id="CP024699">
    <property type="protein sequence ID" value="ATV59465.1"/>
    <property type="molecule type" value="Genomic_DNA"/>
</dbReference>
<evidence type="ECO:0000259" key="1">
    <source>
        <dbReference type="SMART" id="SM00382"/>
    </source>
</evidence>